<protein>
    <submittedName>
        <fullName evidence="1">Uncharacterized protein</fullName>
    </submittedName>
</protein>
<gene>
    <name evidence="1" type="ORF">LCGC14_0420870</name>
</gene>
<organism evidence="1">
    <name type="scientific">marine sediment metagenome</name>
    <dbReference type="NCBI Taxonomy" id="412755"/>
    <lineage>
        <taxon>unclassified sequences</taxon>
        <taxon>metagenomes</taxon>
        <taxon>ecological metagenomes</taxon>
    </lineage>
</organism>
<dbReference type="EMBL" id="LAZR01000384">
    <property type="protein sequence ID" value="KKN71365.1"/>
    <property type="molecule type" value="Genomic_DNA"/>
</dbReference>
<reference evidence="1" key="1">
    <citation type="journal article" date="2015" name="Nature">
        <title>Complex archaea that bridge the gap between prokaryotes and eukaryotes.</title>
        <authorList>
            <person name="Spang A."/>
            <person name="Saw J.H."/>
            <person name="Jorgensen S.L."/>
            <person name="Zaremba-Niedzwiedzka K."/>
            <person name="Martijn J."/>
            <person name="Lind A.E."/>
            <person name="van Eijk R."/>
            <person name="Schleper C."/>
            <person name="Guy L."/>
            <person name="Ettema T.J."/>
        </authorList>
    </citation>
    <scope>NUCLEOTIDE SEQUENCE</scope>
</reference>
<proteinExistence type="predicted"/>
<dbReference type="AlphaFoldDB" id="A0A0F9SQQ7"/>
<sequence length="223" mass="24209">PAYRRPKPADINVVIDRVNSLSKVNSHSGINSSVSPLGVNILQSQEGKGVTIRIFEVQSAATGDGLYNCYRQKLDATNWADEGGLDKFLDYDTTTIVVLNLLENNPEATYVAQLAANDRMACWQWPDDEGNLRWVGIPIEQNMGSNRKAYCKADAGAATTIVCYLDTDATGTEITVNCQISGGGNLNACTRRLKDGNLIIVTNIGGTWYSTEGFDTTENCLCS</sequence>
<name>A0A0F9SQQ7_9ZZZZ</name>
<evidence type="ECO:0000313" key="1">
    <source>
        <dbReference type="EMBL" id="KKN71365.1"/>
    </source>
</evidence>
<comment type="caution">
    <text evidence="1">The sequence shown here is derived from an EMBL/GenBank/DDBJ whole genome shotgun (WGS) entry which is preliminary data.</text>
</comment>
<accession>A0A0F9SQQ7</accession>
<feature type="non-terminal residue" evidence="1">
    <location>
        <position position="1"/>
    </location>
</feature>